<dbReference type="GO" id="GO:0030427">
    <property type="term" value="C:site of polarized growth"/>
    <property type="evidence" value="ECO:0007669"/>
    <property type="project" value="TreeGrafter"/>
</dbReference>
<dbReference type="AlphaFoldDB" id="A0A0P6Q5I6"/>
<reference evidence="2 3" key="1">
    <citation type="journal article" date="2010" name="Genome Res.">
        <title>Population genomic sequencing of Coccidioides fungi reveals recent hybridization and transposon control.</title>
        <authorList>
            <person name="Neafsey D.E."/>
            <person name="Barker B.M."/>
            <person name="Sharpton T.J."/>
            <person name="Stajich J.E."/>
            <person name="Park D.J."/>
            <person name="Whiston E."/>
            <person name="Hung C.-Y."/>
            <person name="McMahan C."/>
            <person name="White J."/>
            <person name="Sykes S."/>
            <person name="Heiman D."/>
            <person name="Young S."/>
            <person name="Zeng Q."/>
            <person name="Abouelleil A."/>
            <person name="Aftuck L."/>
            <person name="Bessette D."/>
            <person name="Brown A."/>
            <person name="FitzGerald M."/>
            <person name="Lui A."/>
            <person name="Macdonald J.P."/>
            <person name="Priest M."/>
            <person name="Orbach M.J."/>
            <person name="Galgiani J.N."/>
            <person name="Kirkland T.N."/>
            <person name="Cole G.T."/>
            <person name="Birren B.W."/>
            <person name="Henn M.R."/>
            <person name="Taylor J.W."/>
            <person name="Rounsley S.D."/>
        </authorList>
    </citation>
    <scope>NUCLEOTIDE SEQUENCE [LARGE SCALE GENOMIC DNA]</scope>
    <source>
        <strain evidence="2 3">H538.4</strain>
    </source>
</reference>
<dbReference type="Proteomes" id="UP000054563">
    <property type="component" value="Unassembled WGS sequence"/>
</dbReference>
<dbReference type="GO" id="GO:0031505">
    <property type="term" value="P:fungal-type cell wall organization"/>
    <property type="evidence" value="ECO:0007669"/>
    <property type="project" value="TreeGrafter"/>
</dbReference>
<dbReference type="GO" id="GO:0030010">
    <property type="term" value="P:establishment of cell polarity"/>
    <property type="evidence" value="ECO:0007669"/>
    <property type="project" value="TreeGrafter"/>
</dbReference>
<dbReference type="STRING" id="396776.A0A0P6Q5I6"/>
<dbReference type="VEuPathDB" id="FungiDB:CIHG_10608"/>
<feature type="region of interest" description="Disordered" evidence="1">
    <location>
        <begin position="84"/>
        <end position="129"/>
    </location>
</feature>
<protein>
    <submittedName>
        <fullName evidence="2">Uncharacterized protein</fullName>
    </submittedName>
</protein>
<feature type="compositionally biased region" description="Basic residues" evidence="1">
    <location>
        <begin position="101"/>
        <end position="110"/>
    </location>
</feature>
<comment type="caution">
    <text evidence="2">The sequence shown here is derived from an EMBL/GenBank/DDBJ whole genome shotgun (WGS) entry which is preliminary data.</text>
</comment>
<name>A0A0P6Q5I6_COCIT</name>
<evidence type="ECO:0000313" key="2">
    <source>
        <dbReference type="EMBL" id="KMU82214.1"/>
    </source>
</evidence>
<proteinExistence type="predicted"/>
<organism evidence="2 3">
    <name type="scientific">Coccidioides immitis H538.4</name>
    <dbReference type="NCBI Taxonomy" id="396776"/>
    <lineage>
        <taxon>Eukaryota</taxon>
        <taxon>Fungi</taxon>
        <taxon>Dikarya</taxon>
        <taxon>Ascomycota</taxon>
        <taxon>Pezizomycotina</taxon>
        <taxon>Eurotiomycetes</taxon>
        <taxon>Eurotiomycetidae</taxon>
        <taxon>Onygenales</taxon>
        <taxon>Onygenaceae</taxon>
        <taxon>Coccidioides</taxon>
    </lineage>
</organism>
<dbReference type="GO" id="GO:0005886">
    <property type="term" value="C:plasma membrane"/>
    <property type="evidence" value="ECO:0007669"/>
    <property type="project" value="InterPro"/>
</dbReference>
<accession>A0A0P6Q5I6</accession>
<dbReference type="PANTHER" id="PTHR35778">
    <property type="entry name" value="SIGNALING MUCIN HKR1-RELATED"/>
    <property type="match status" value="1"/>
</dbReference>
<dbReference type="GO" id="GO:0006972">
    <property type="term" value="P:hyperosmotic response"/>
    <property type="evidence" value="ECO:0007669"/>
    <property type="project" value="TreeGrafter"/>
</dbReference>
<sequence>MGVAYALEIPNESVKVGALRPYDTVARLGYTTTVASVYIPSDLIQSLALQLRTPSSRLYNNPDPSVRTIMAMFVPTIPFTRVLSGGMGSPSNPGENDSHRPVRGHRRSSQARRPGTGRGGGSYLLRASD</sequence>
<evidence type="ECO:0000256" key="1">
    <source>
        <dbReference type="SAM" id="MobiDB-lite"/>
    </source>
</evidence>
<dbReference type="GO" id="GO:0009986">
    <property type="term" value="C:cell surface"/>
    <property type="evidence" value="ECO:0007669"/>
    <property type="project" value="TreeGrafter"/>
</dbReference>
<dbReference type="GO" id="GO:0005034">
    <property type="term" value="F:osmosensor activity"/>
    <property type="evidence" value="ECO:0007669"/>
    <property type="project" value="InterPro"/>
</dbReference>
<dbReference type="OrthoDB" id="3366093at2759"/>
<dbReference type="GO" id="GO:0007232">
    <property type="term" value="P:osmosensory signaling pathway via Sho1 osmosensor"/>
    <property type="evidence" value="ECO:0007669"/>
    <property type="project" value="InterPro"/>
</dbReference>
<dbReference type="InterPro" id="IPR039295">
    <property type="entry name" value="MSB2"/>
</dbReference>
<dbReference type="GO" id="GO:0001402">
    <property type="term" value="P:signal transduction involved in filamentous growth"/>
    <property type="evidence" value="ECO:0007669"/>
    <property type="project" value="TreeGrafter"/>
</dbReference>
<evidence type="ECO:0000313" key="3">
    <source>
        <dbReference type="Proteomes" id="UP000054563"/>
    </source>
</evidence>
<feature type="non-terminal residue" evidence="2">
    <location>
        <position position="129"/>
    </location>
</feature>
<dbReference type="EMBL" id="AASO01004332">
    <property type="protein sequence ID" value="KMU82214.1"/>
    <property type="molecule type" value="Genomic_DNA"/>
</dbReference>
<dbReference type="GO" id="GO:0005576">
    <property type="term" value="C:extracellular region"/>
    <property type="evidence" value="ECO:0007669"/>
    <property type="project" value="TreeGrafter"/>
</dbReference>
<dbReference type="PANTHER" id="PTHR35778:SF1">
    <property type="entry name" value="SIGNALING MUCIN HKR1-RELATED"/>
    <property type="match status" value="1"/>
</dbReference>
<gene>
    <name evidence="2" type="ORF">CIHG_10608</name>
</gene>